<feature type="signal peptide" evidence="2">
    <location>
        <begin position="1"/>
        <end position="18"/>
    </location>
</feature>
<dbReference type="EMBL" id="CP144690">
    <property type="protein sequence ID" value="WVY91714.1"/>
    <property type="molecule type" value="Genomic_DNA"/>
</dbReference>
<dbReference type="AlphaFoldDB" id="A0AAQ3MIP5"/>
<proteinExistence type="predicted"/>
<organism evidence="3 4">
    <name type="scientific">Vigna mungo</name>
    <name type="common">Black gram</name>
    <name type="synonym">Phaseolus mungo</name>
    <dbReference type="NCBI Taxonomy" id="3915"/>
    <lineage>
        <taxon>Eukaryota</taxon>
        <taxon>Viridiplantae</taxon>
        <taxon>Streptophyta</taxon>
        <taxon>Embryophyta</taxon>
        <taxon>Tracheophyta</taxon>
        <taxon>Spermatophyta</taxon>
        <taxon>Magnoliopsida</taxon>
        <taxon>eudicotyledons</taxon>
        <taxon>Gunneridae</taxon>
        <taxon>Pentapetalae</taxon>
        <taxon>rosids</taxon>
        <taxon>fabids</taxon>
        <taxon>Fabales</taxon>
        <taxon>Fabaceae</taxon>
        <taxon>Papilionoideae</taxon>
        <taxon>50 kb inversion clade</taxon>
        <taxon>NPAAA clade</taxon>
        <taxon>indigoferoid/millettioid clade</taxon>
        <taxon>Phaseoleae</taxon>
        <taxon>Vigna</taxon>
    </lineage>
</organism>
<keyword evidence="2" id="KW-0732">Signal</keyword>
<dbReference type="InterPro" id="IPR015943">
    <property type="entry name" value="WD40/YVTN_repeat-like_dom_sf"/>
</dbReference>
<evidence type="ECO:0000313" key="4">
    <source>
        <dbReference type="Proteomes" id="UP001374535"/>
    </source>
</evidence>
<sequence>MICYYVLVLIMVLDSVTCISFPTYSSTGPTPLAGWMSNPTTVAHPAVSGGAIGLGAPSISVWDLSACSMPFQVAFLTLFVDYQTLRTVEFAMIENKTNDNQFRLLLSKIQIDAHVGGVNDLAFSHPNKQLCVITCGDHKTIKINARKHILELVSLLLQVQDLGYHLEFLHTSTILVYGLLKYCGWDVPVRNIFSCTDSVETLMSETHELGGSAVVVDRATPKARVFIFYNLSFYTSYPQYREIVRMISSIVWSWRVFCVKFSGDESYVISGRDDTNLRIWKAKASKQLGIFSCFLYNIDLGEVINV</sequence>
<feature type="chain" id="PRO_5043009855" evidence="2">
    <location>
        <begin position="19"/>
        <end position="306"/>
    </location>
</feature>
<name>A0AAQ3MIP5_VIGMU</name>
<evidence type="ECO:0000256" key="2">
    <source>
        <dbReference type="SAM" id="SignalP"/>
    </source>
</evidence>
<keyword evidence="4" id="KW-1185">Reference proteome</keyword>
<accession>A0AAQ3MIP5</accession>
<protein>
    <submittedName>
        <fullName evidence="3">Uncharacterized protein</fullName>
    </submittedName>
</protein>
<dbReference type="PANTHER" id="PTHR44083:SF45">
    <property type="entry name" value="TOPLESS-RELATED PROTEIN 1"/>
    <property type="match status" value="1"/>
</dbReference>
<evidence type="ECO:0000313" key="3">
    <source>
        <dbReference type="EMBL" id="WVY91714.1"/>
    </source>
</evidence>
<dbReference type="SUPFAM" id="SSF50998">
    <property type="entry name" value="Quinoprotein alcohol dehydrogenase-like"/>
    <property type="match status" value="1"/>
</dbReference>
<dbReference type="Gene3D" id="2.130.10.10">
    <property type="entry name" value="YVTN repeat-like/Quinoprotein amine dehydrogenase"/>
    <property type="match status" value="1"/>
</dbReference>
<dbReference type="GO" id="GO:0006355">
    <property type="term" value="P:regulation of DNA-templated transcription"/>
    <property type="evidence" value="ECO:0007669"/>
    <property type="project" value="InterPro"/>
</dbReference>
<dbReference type="Proteomes" id="UP001374535">
    <property type="component" value="Chromosome 11"/>
</dbReference>
<keyword evidence="1" id="KW-0853">WD repeat</keyword>
<gene>
    <name evidence="3" type="ORF">V8G54_037228</name>
</gene>
<dbReference type="InterPro" id="IPR011047">
    <property type="entry name" value="Quinoprotein_ADH-like_sf"/>
</dbReference>
<dbReference type="InterPro" id="IPR027728">
    <property type="entry name" value="Topless_fam"/>
</dbReference>
<evidence type="ECO:0000256" key="1">
    <source>
        <dbReference type="PROSITE-ProRule" id="PRU00221"/>
    </source>
</evidence>
<dbReference type="PROSITE" id="PS50082">
    <property type="entry name" value="WD_REPEATS_2"/>
    <property type="match status" value="1"/>
</dbReference>
<dbReference type="InterPro" id="IPR001680">
    <property type="entry name" value="WD40_rpt"/>
</dbReference>
<dbReference type="PANTHER" id="PTHR44083">
    <property type="entry name" value="TOPLESS-RELATED PROTEIN 1-RELATED"/>
    <property type="match status" value="1"/>
</dbReference>
<dbReference type="Pfam" id="PF00400">
    <property type="entry name" value="WD40"/>
    <property type="match status" value="2"/>
</dbReference>
<feature type="repeat" description="WD" evidence="1">
    <location>
        <begin position="256"/>
        <end position="290"/>
    </location>
</feature>
<reference evidence="3 4" key="1">
    <citation type="journal article" date="2023" name="Life. Sci Alliance">
        <title>Evolutionary insights into 3D genome organization and epigenetic landscape of Vigna mungo.</title>
        <authorList>
            <person name="Junaid A."/>
            <person name="Singh B."/>
            <person name="Bhatia S."/>
        </authorList>
    </citation>
    <scope>NUCLEOTIDE SEQUENCE [LARGE SCALE GENOMIC DNA]</scope>
    <source>
        <strain evidence="3">Urdbean</strain>
    </source>
</reference>